<name>A0ABT1I1M0_STRSD</name>
<dbReference type="PROSITE" id="PS50980">
    <property type="entry name" value="COA_CT_NTER"/>
    <property type="match status" value="1"/>
</dbReference>
<proteinExistence type="predicted"/>
<dbReference type="InterPro" id="IPR011762">
    <property type="entry name" value="COA_CT_N"/>
</dbReference>
<evidence type="ECO:0000313" key="3">
    <source>
        <dbReference type="EMBL" id="MCP2261681.1"/>
    </source>
</evidence>
<feature type="domain" description="CoA carboxyltransferase N-terminal" evidence="2">
    <location>
        <begin position="1"/>
        <end position="41"/>
    </location>
</feature>
<dbReference type="Pfam" id="PF01039">
    <property type="entry name" value="Carboxyl_trans"/>
    <property type="match status" value="1"/>
</dbReference>
<dbReference type="InterPro" id="IPR045190">
    <property type="entry name" value="MCCB/AccD1-like"/>
</dbReference>
<organism evidence="3 4">
    <name type="scientific">Streptoalloteichus tenebrarius (strain ATCC 17920 / DSM 40477 / JCM 4838 / CBS 697.72 / NBRC 16177 / NCIMB 11028 / NRRL B-12390 / A12253. 1 / ISP 5477)</name>
    <name type="common">Streptomyces tenebrarius</name>
    <dbReference type="NCBI Taxonomy" id="1933"/>
    <lineage>
        <taxon>Bacteria</taxon>
        <taxon>Bacillati</taxon>
        <taxon>Actinomycetota</taxon>
        <taxon>Actinomycetes</taxon>
        <taxon>Pseudonocardiales</taxon>
        <taxon>Pseudonocardiaceae</taxon>
        <taxon>Streptoalloteichus</taxon>
    </lineage>
</organism>
<evidence type="ECO:0000259" key="2">
    <source>
        <dbReference type="PROSITE" id="PS50980"/>
    </source>
</evidence>
<dbReference type="GO" id="GO:0016740">
    <property type="term" value="F:transferase activity"/>
    <property type="evidence" value="ECO:0007669"/>
    <property type="project" value="UniProtKB-KW"/>
</dbReference>
<accession>A0ABT1I1M0</accession>
<dbReference type="Gene3D" id="3.90.226.10">
    <property type="entry name" value="2-enoyl-CoA Hydratase, Chain A, domain 1"/>
    <property type="match status" value="1"/>
</dbReference>
<feature type="region of interest" description="Disordered" evidence="1">
    <location>
        <begin position="1"/>
        <end position="41"/>
    </location>
</feature>
<reference evidence="3 4" key="1">
    <citation type="submission" date="2022-06" db="EMBL/GenBank/DDBJ databases">
        <title>Genomic Encyclopedia of Archaeal and Bacterial Type Strains, Phase II (KMG-II): from individual species to whole genera.</title>
        <authorList>
            <person name="Goeker M."/>
        </authorList>
    </citation>
    <scope>NUCLEOTIDE SEQUENCE [LARGE SCALE GENOMIC DNA]</scope>
    <source>
        <strain evidence="3 4">DSM 40477</strain>
    </source>
</reference>
<dbReference type="InterPro" id="IPR034733">
    <property type="entry name" value="AcCoA_carboxyl_beta"/>
</dbReference>
<protein>
    <submittedName>
        <fullName evidence="3">Carboxyl transferase domain-containing protein</fullName>
    </submittedName>
</protein>
<feature type="compositionally biased region" description="Basic and acidic residues" evidence="1">
    <location>
        <begin position="29"/>
        <end position="41"/>
    </location>
</feature>
<comment type="caution">
    <text evidence="3">The sequence shown here is derived from an EMBL/GenBank/DDBJ whole genome shotgun (WGS) entry which is preliminary data.</text>
</comment>
<evidence type="ECO:0000256" key="1">
    <source>
        <dbReference type="SAM" id="MobiDB-lite"/>
    </source>
</evidence>
<evidence type="ECO:0000313" key="4">
    <source>
        <dbReference type="Proteomes" id="UP001205311"/>
    </source>
</evidence>
<dbReference type="PANTHER" id="PTHR22855">
    <property type="entry name" value="ACETYL, PROPIONYL, PYRUVATE, AND GLUTACONYL CARBOXYLASE-RELATED"/>
    <property type="match status" value="1"/>
</dbReference>
<keyword evidence="3" id="KW-0808">Transferase</keyword>
<gene>
    <name evidence="3" type="ORF">LX15_005407</name>
</gene>
<dbReference type="InterPro" id="IPR029045">
    <property type="entry name" value="ClpP/crotonase-like_dom_sf"/>
</dbReference>
<dbReference type="Proteomes" id="UP001205311">
    <property type="component" value="Unassembled WGS sequence"/>
</dbReference>
<sequence>MKAATGEVVTAEELGGGALHSRTSGVTDHLAEDDAHALRRP</sequence>
<dbReference type="SUPFAM" id="SSF52096">
    <property type="entry name" value="ClpP/crotonase"/>
    <property type="match status" value="1"/>
</dbReference>
<dbReference type="PANTHER" id="PTHR22855:SF13">
    <property type="entry name" value="METHYLCROTONOYL-COA CARBOXYLASE BETA CHAIN, MITOCHONDRIAL"/>
    <property type="match status" value="1"/>
</dbReference>
<keyword evidence="4" id="KW-1185">Reference proteome</keyword>
<dbReference type="EMBL" id="JAMTCP010000046">
    <property type="protein sequence ID" value="MCP2261681.1"/>
    <property type="molecule type" value="Genomic_DNA"/>
</dbReference>